<evidence type="ECO:0000313" key="2">
    <source>
        <dbReference type="Proteomes" id="UP000724148"/>
    </source>
</evidence>
<dbReference type="Proteomes" id="UP000724148">
    <property type="component" value="Unassembled WGS sequence"/>
</dbReference>
<dbReference type="GO" id="GO:0016811">
    <property type="term" value="F:hydrolase activity, acting on carbon-nitrogen (but not peptide) bonds, in linear amides"/>
    <property type="evidence" value="ECO:0007669"/>
    <property type="project" value="TreeGrafter"/>
</dbReference>
<sequence>MKTVVCIFAHPDDEAFGPGGTIAKLARKNRVYIISATKGEAGKEKGRRGSKNLHKIRADELLASAKILGVQKVFFLGFKDGELSNNLYHKLARRLERILVRLKPHALLTYEPRGISGHLDHVAVSMVVSYVFERLPFVKKLMQLCIPENRARMMHKRYFIHFPPGYKKSEIDLVVNVRDTWDTKVRAMLQHQSQIHDIRRILKMIAKFPKKEYFLTQFK</sequence>
<dbReference type="EMBL" id="JACOZA010000085">
    <property type="protein sequence ID" value="MBI2097199.1"/>
    <property type="molecule type" value="Genomic_DNA"/>
</dbReference>
<dbReference type="PANTHER" id="PTHR12993">
    <property type="entry name" value="N-ACETYLGLUCOSAMINYL-PHOSPHATIDYLINOSITOL DE-N-ACETYLASE-RELATED"/>
    <property type="match status" value="1"/>
</dbReference>
<organism evidence="1 2">
    <name type="scientific">Candidatus Sungiibacteriota bacterium</name>
    <dbReference type="NCBI Taxonomy" id="2750080"/>
    <lineage>
        <taxon>Bacteria</taxon>
        <taxon>Candidatus Sungiibacteriota</taxon>
    </lineage>
</organism>
<dbReference type="SUPFAM" id="SSF102588">
    <property type="entry name" value="LmbE-like"/>
    <property type="match status" value="1"/>
</dbReference>
<dbReference type="InterPro" id="IPR024078">
    <property type="entry name" value="LmbE-like_dom_sf"/>
</dbReference>
<dbReference type="AlphaFoldDB" id="A0A931SC43"/>
<comment type="caution">
    <text evidence="1">The sequence shown here is derived from an EMBL/GenBank/DDBJ whole genome shotgun (WGS) entry which is preliminary data.</text>
</comment>
<name>A0A931SC43_9BACT</name>
<dbReference type="PANTHER" id="PTHR12993:SF11">
    <property type="entry name" value="N-ACETYLGLUCOSAMINYL-PHOSPHATIDYLINOSITOL DE-N-ACETYLASE"/>
    <property type="match status" value="1"/>
</dbReference>
<dbReference type="InterPro" id="IPR003737">
    <property type="entry name" value="GlcNAc_PI_deacetylase-related"/>
</dbReference>
<evidence type="ECO:0000313" key="1">
    <source>
        <dbReference type="EMBL" id="MBI2097199.1"/>
    </source>
</evidence>
<accession>A0A931SC43</accession>
<gene>
    <name evidence="1" type="ORF">HYT40_03595</name>
</gene>
<dbReference type="Pfam" id="PF02585">
    <property type="entry name" value="PIG-L"/>
    <property type="match status" value="1"/>
</dbReference>
<dbReference type="Gene3D" id="3.40.50.10320">
    <property type="entry name" value="LmbE-like"/>
    <property type="match status" value="1"/>
</dbReference>
<proteinExistence type="predicted"/>
<reference evidence="1" key="1">
    <citation type="submission" date="2020-07" db="EMBL/GenBank/DDBJ databases">
        <title>Huge and variable diversity of episymbiotic CPR bacteria and DPANN archaea in groundwater ecosystems.</title>
        <authorList>
            <person name="He C.Y."/>
            <person name="Keren R."/>
            <person name="Whittaker M."/>
            <person name="Farag I.F."/>
            <person name="Doudna J."/>
            <person name="Cate J.H.D."/>
            <person name="Banfield J.F."/>
        </authorList>
    </citation>
    <scope>NUCLEOTIDE SEQUENCE</scope>
    <source>
        <strain evidence="1">NC_groundwater_193_Ag_S-0.1um_51_7</strain>
    </source>
</reference>
<protein>
    <submittedName>
        <fullName evidence="1">PIG-L family deacetylase</fullName>
    </submittedName>
</protein>